<evidence type="ECO:0000256" key="5">
    <source>
        <dbReference type="ARBA" id="ARBA00022801"/>
    </source>
</evidence>
<organism evidence="8 9">
    <name type="scientific">Cupriavidus pauculus</name>
    <dbReference type="NCBI Taxonomy" id="82633"/>
    <lineage>
        <taxon>Bacteria</taxon>
        <taxon>Pseudomonadati</taxon>
        <taxon>Pseudomonadota</taxon>
        <taxon>Betaproteobacteria</taxon>
        <taxon>Burkholderiales</taxon>
        <taxon>Burkholderiaceae</taxon>
        <taxon>Cupriavidus</taxon>
    </lineage>
</organism>
<dbReference type="InterPro" id="IPR011118">
    <property type="entry name" value="Tannase/feruloyl_esterase"/>
</dbReference>
<dbReference type="OrthoDB" id="8672133at2"/>
<dbReference type="GO" id="GO:0052689">
    <property type="term" value="F:carboxylic ester hydrolase activity"/>
    <property type="evidence" value="ECO:0007669"/>
    <property type="project" value="UniProtKB-KW"/>
</dbReference>
<dbReference type="SUPFAM" id="SSF53474">
    <property type="entry name" value="alpha/beta-Hydrolases"/>
    <property type="match status" value="1"/>
</dbReference>
<dbReference type="Pfam" id="PF07519">
    <property type="entry name" value="Tannase"/>
    <property type="match status" value="1"/>
</dbReference>
<evidence type="ECO:0000256" key="6">
    <source>
        <dbReference type="ARBA" id="ARBA00022837"/>
    </source>
</evidence>
<evidence type="ECO:0000256" key="3">
    <source>
        <dbReference type="ARBA" id="ARBA00022723"/>
    </source>
</evidence>
<evidence type="ECO:0000313" key="9">
    <source>
        <dbReference type="Proteomes" id="UP000234341"/>
    </source>
</evidence>
<comment type="caution">
    <text evidence="8">The sequence shown here is derived from an EMBL/GenBank/DDBJ whole genome shotgun (WGS) entry which is preliminary data.</text>
</comment>
<evidence type="ECO:0000256" key="2">
    <source>
        <dbReference type="ARBA" id="ARBA00022487"/>
    </source>
</evidence>
<dbReference type="GO" id="GO:0046872">
    <property type="term" value="F:metal ion binding"/>
    <property type="evidence" value="ECO:0007669"/>
    <property type="project" value="UniProtKB-KW"/>
</dbReference>
<keyword evidence="6" id="KW-0106">Calcium</keyword>
<dbReference type="Proteomes" id="UP000234341">
    <property type="component" value="Unassembled WGS sequence"/>
</dbReference>
<dbReference type="AlphaFoldDB" id="A0A2N5C2W3"/>
<evidence type="ECO:0000256" key="4">
    <source>
        <dbReference type="ARBA" id="ARBA00022729"/>
    </source>
</evidence>
<keyword evidence="3" id="KW-0479">Metal-binding</keyword>
<proteinExistence type="inferred from homology"/>
<dbReference type="Gene3D" id="3.40.50.1820">
    <property type="entry name" value="alpha/beta hydrolase"/>
    <property type="match status" value="1"/>
</dbReference>
<keyword evidence="4" id="KW-0732">Signal</keyword>
<dbReference type="RefSeq" id="WP_101685348.1">
    <property type="nucleotide sequence ID" value="NZ_PJRP01000025.1"/>
</dbReference>
<gene>
    <name evidence="8" type="ORF">CYJ10_31390</name>
</gene>
<keyword evidence="7" id="KW-1015">Disulfide bond</keyword>
<name>A0A2N5C2W3_9BURK</name>
<keyword evidence="5 8" id="KW-0378">Hydrolase</keyword>
<dbReference type="PANTHER" id="PTHR33938:SF15">
    <property type="entry name" value="FERULOYL ESTERASE B-RELATED"/>
    <property type="match status" value="1"/>
</dbReference>
<evidence type="ECO:0000313" key="8">
    <source>
        <dbReference type="EMBL" id="PLP96579.1"/>
    </source>
</evidence>
<dbReference type="PANTHER" id="PTHR33938">
    <property type="entry name" value="FERULOYL ESTERASE B-RELATED"/>
    <property type="match status" value="1"/>
</dbReference>
<comment type="similarity">
    <text evidence="1">Belongs to the tannase family.</text>
</comment>
<keyword evidence="2" id="KW-0719">Serine esterase</keyword>
<evidence type="ECO:0000256" key="1">
    <source>
        <dbReference type="ARBA" id="ARBA00006249"/>
    </source>
</evidence>
<evidence type="ECO:0000256" key="7">
    <source>
        <dbReference type="ARBA" id="ARBA00023157"/>
    </source>
</evidence>
<reference evidence="8 9" key="1">
    <citation type="submission" date="2017-12" db="EMBL/GenBank/DDBJ databases">
        <title>Genome sequence of the active heterotrophic nitrifier-denitrifier, Cupriavidus pauculus UM1.</title>
        <authorList>
            <person name="Putonti C."/>
            <person name="Castignetti D."/>
        </authorList>
    </citation>
    <scope>NUCLEOTIDE SEQUENCE [LARGE SCALE GENOMIC DNA]</scope>
    <source>
        <strain evidence="8 9">UM1</strain>
    </source>
</reference>
<dbReference type="InterPro" id="IPR029058">
    <property type="entry name" value="AB_hydrolase_fold"/>
</dbReference>
<sequence>MRNRLRAGRLALAPFARSSATSLLAWLTLCVATVGLAGCGGDGSSTASSGSSTATTSPGTGATPTTTLQVVAPVVDCAKLAAVDLTDIGGTGSTIASATVTTATVNGASVQFCTVKGTLAPANTFEVALPVSTWTQRFAELGCGGLCGNLSDPTKQSAFSFSYNCPLVQQGGFATAATDMGHTGADATWSSDPQKQADFAYRGQHITTLAAKKLIQTYYGQPQKYAYFVGCSDGGREALMAAQRYPTDYNGIIAGAPAAHFQTQNSLYHGWNVISNSTTGDNTGNVVLYADKAKVLHQAVVAACGGTSGAPDGLLADPRVCHFNPVSIQCAPGAADTSKCLTAAEVATANQIYSGPFDTTNGKRMLAGSPQFGSEANWIGVEVPSSNSTDPAVPVTGLFSNMIVTGAYNLIFTGAPTMPNINTFGYHDANFFTDYLLANHSLNDATNPDLSAFQKAGGKLILWHGWADQHISPLFTIAYYEAMQSTMGASAVDGFARMYLIPGVSHCGGGEGNPNIDLVSRVTAWVEQGTAPNDVMTYQTDAMTSAVTASRPVYPYPAVAKYKGSGDWHDGANYTQGAALYNVATAPWAGSSFYTPYAAQTRGVAAP</sequence>
<accession>A0A2N5C2W3</accession>
<dbReference type="EMBL" id="PJRP01000025">
    <property type="protein sequence ID" value="PLP96579.1"/>
    <property type="molecule type" value="Genomic_DNA"/>
</dbReference>
<protein>
    <submittedName>
        <fullName evidence="8">Tannase/feruloyl esterase family alpha/beta hydrolase</fullName>
    </submittedName>
</protein>